<reference evidence="2" key="1">
    <citation type="submission" date="2016-11" db="UniProtKB">
        <authorList>
            <consortium name="WormBaseParasite"/>
        </authorList>
    </citation>
    <scope>IDENTIFICATION</scope>
    <source>
        <strain evidence="2">KR3021</strain>
    </source>
</reference>
<accession>A0AC35TZF3</accession>
<protein>
    <submittedName>
        <fullName evidence="2">Cytochrome c oxidase polypeptide VIa</fullName>
    </submittedName>
</protein>
<name>A0AC35TZF3_9BILA</name>
<dbReference type="Proteomes" id="UP000095286">
    <property type="component" value="Unplaced"/>
</dbReference>
<evidence type="ECO:0000313" key="1">
    <source>
        <dbReference type="Proteomes" id="UP000095286"/>
    </source>
</evidence>
<evidence type="ECO:0000313" key="2">
    <source>
        <dbReference type="WBParaSite" id="RSKR_0000604000.1"/>
    </source>
</evidence>
<dbReference type="WBParaSite" id="RSKR_0000604000.1">
    <property type="protein sequence ID" value="RSKR_0000604000.1"/>
    <property type="gene ID" value="RSKR_0000604000"/>
</dbReference>
<organism evidence="1 2">
    <name type="scientific">Rhabditophanes sp. KR3021</name>
    <dbReference type="NCBI Taxonomy" id="114890"/>
    <lineage>
        <taxon>Eukaryota</taxon>
        <taxon>Metazoa</taxon>
        <taxon>Ecdysozoa</taxon>
        <taxon>Nematoda</taxon>
        <taxon>Chromadorea</taxon>
        <taxon>Rhabditida</taxon>
        <taxon>Tylenchina</taxon>
        <taxon>Panagrolaimomorpha</taxon>
        <taxon>Strongyloidoidea</taxon>
        <taxon>Alloionematidae</taxon>
        <taxon>Rhabditophanes</taxon>
    </lineage>
</organism>
<sequence length="129" mass="14856">MATSRLLTLAPKVATRTAVRPSSGPFYGSWEFNNYKKSLIAPMKPAFNVQATWKKMFLAAAVPCMILTAWVAWNDHAKHHAKPRRDFVEYSYLNTRNKPFPWGDGNKSLFHNPEEQWVPGVGFEKERHH</sequence>
<proteinExistence type="predicted"/>